<sequence length="191" mass="22471">MKNSFNQLNNNKNRQNKSWFKRWVVVFVLVIISIGIIWVGYQGSEYATRQRALKAEQKLQDDYENMLKADTYGGKTPEETMDLFIAALENGDIELASKYFVLEKQDQWKERLNDYKARGLLTDFSIEWERIRKTWTKNKSEDVVYFRYINIVKDDTSTILNGQKIKIPAGEYSNNAEFVSYPSGVWKIRVL</sequence>
<dbReference type="Proteomes" id="UP000228496">
    <property type="component" value="Unassembled WGS sequence"/>
</dbReference>
<accession>A0A2J0Q6W7</accession>
<proteinExistence type="predicted"/>
<organism evidence="2 3">
    <name type="scientific">Candidatus Yanofskybacteria bacterium CG10_big_fil_rev_8_21_14_0_10_36_16</name>
    <dbReference type="NCBI Taxonomy" id="1975096"/>
    <lineage>
        <taxon>Bacteria</taxon>
        <taxon>Candidatus Yanofskyibacteriota</taxon>
    </lineage>
</organism>
<protein>
    <recommendedName>
        <fullName evidence="4">DUF4878 domain-containing protein</fullName>
    </recommendedName>
</protein>
<gene>
    <name evidence="2" type="ORF">COV29_03105</name>
</gene>
<keyword evidence="1" id="KW-0472">Membrane</keyword>
<dbReference type="EMBL" id="PCXQ01000005">
    <property type="protein sequence ID" value="PJE50697.1"/>
    <property type="molecule type" value="Genomic_DNA"/>
</dbReference>
<evidence type="ECO:0000313" key="3">
    <source>
        <dbReference type="Proteomes" id="UP000228496"/>
    </source>
</evidence>
<evidence type="ECO:0000313" key="2">
    <source>
        <dbReference type="EMBL" id="PJE50697.1"/>
    </source>
</evidence>
<name>A0A2J0Q6W7_9BACT</name>
<keyword evidence="1" id="KW-1133">Transmembrane helix</keyword>
<evidence type="ECO:0008006" key="4">
    <source>
        <dbReference type="Google" id="ProtNLM"/>
    </source>
</evidence>
<evidence type="ECO:0000256" key="1">
    <source>
        <dbReference type="SAM" id="Phobius"/>
    </source>
</evidence>
<keyword evidence="1" id="KW-0812">Transmembrane</keyword>
<feature type="transmembrane region" description="Helical" evidence="1">
    <location>
        <begin position="20"/>
        <end position="41"/>
    </location>
</feature>
<comment type="caution">
    <text evidence="2">The sequence shown here is derived from an EMBL/GenBank/DDBJ whole genome shotgun (WGS) entry which is preliminary data.</text>
</comment>
<reference evidence="2 3" key="1">
    <citation type="submission" date="2017-09" db="EMBL/GenBank/DDBJ databases">
        <title>Depth-based differentiation of microbial function through sediment-hosted aquifers and enrichment of novel symbionts in the deep terrestrial subsurface.</title>
        <authorList>
            <person name="Probst A.J."/>
            <person name="Ladd B."/>
            <person name="Jarett J.K."/>
            <person name="Geller-Mcgrath D.E."/>
            <person name="Sieber C.M."/>
            <person name="Emerson J.B."/>
            <person name="Anantharaman K."/>
            <person name="Thomas B.C."/>
            <person name="Malmstrom R."/>
            <person name="Stieglmeier M."/>
            <person name="Klingl A."/>
            <person name="Woyke T."/>
            <person name="Ryan C.M."/>
            <person name="Banfield J.F."/>
        </authorList>
    </citation>
    <scope>NUCLEOTIDE SEQUENCE [LARGE SCALE GENOMIC DNA]</scope>
    <source>
        <strain evidence="2">CG10_big_fil_rev_8_21_14_0_10_36_16</strain>
    </source>
</reference>
<dbReference type="AlphaFoldDB" id="A0A2J0Q6W7"/>